<keyword evidence="2" id="KW-1185">Reference proteome</keyword>
<proteinExistence type="predicted"/>
<dbReference type="AlphaFoldDB" id="A0A7J6XCM3"/>
<evidence type="ECO:0000313" key="2">
    <source>
        <dbReference type="Proteomes" id="UP000554482"/>
    </source>
</evidence>
<gene>
    <name evidence="1" type="ORF">FRX31_004280</name>
</gene>
<organism evidence="1 2">
    <name type="scientific">Thalictrum thalictroides</name>
    <name type="common">Rue-anemone</name>
    <name type="synonym">Anemone thalictroides</name>
    <dbReference type="NCBI Taxonomy" id="46969"/>
    <lineage>
        <taxon>Eukaryota</taxon>
        <taxon>Viridiplantae</taxon>
        <taxon>Streptophyta</taxon>
        <taxon>Embryophyta</taxon>
        <taxon>Tracheophyta</taxon>
        <taxon>Spermatophyta</taxon>
        <taxon>Magnoliopsida</taxon>
        <taxon>Ranunculales</taxon>
        <taxon>Ranunculaceae</taxon>
        <taxon>Thalictroideae</taxon>
        <taxon>Thalictrum</taxon>
    </lineage>
</organism>
<sequence length="124" mass="14194">MGIPCEHVVIAIVDTGFDPYGYCVEYYFKDIYMQTYKEDWVPIGGKETWPKSHIPMAIRPPHITAPGRPSKKKKRGKVECIHVHSRCRVRGHNKATCKVVVDDNIYCNNPAQEGSFGEWEDITI</sequence>
<reference evidence="1 2" key="1">
    <citation type="submission" date="2020-06" db="EMBL/GenBank/DDBJ databases">
        <title>Transcriptomic and genomic resources for Thalictrum thalictroides and T. hernandezii: Facilitating candidate gene discovery in an emerging model plant lineage.</title>
        <authorList>
            <person name="Arias T."/>
            <person name="Riano-Pachon D.M."/>
            <person name="Di Stilio V.S."/>
        </authorList>
    </citation>
    <scope>NUCLEOTIDE SEQUENCE [LARGE SCALE GENOMIC DNA]</scope>
    <source>
        <strain evidence="2">cv. WT478/WT964</strain>
        <tissue evidence="1">Leaves</tissue>
    </source>
</reference>
<accession>A0A7J6XCM3</accession>
<protein>
    <submittedName>
        <fullName evidence="1">Uncharacterized protein</fullName>
    </submittedName>
</protein>
<dbReference type="OrthoDB" id="1304705at2759"/>
<comment type="caution">
    <text evidence="1">The sequence shown here is derived from an EMBL/GenBank/DDBJ whole genome shotgun (WGS) entry which is preliminary data.</text>
</comment>
<dbReference type="Proteomes" id="UP000554482">
    <property type="component" value="Unassembled WGS sequence"/>
</dbReference>
<evidence type="ECO:0000313" key="1">
    <source>
        <dbReference type="EMBL" id="KAF5206132.1"/>
    </source>
</evidence>
<dbReference type="EMBL" id="JABWDY010003165">
    <property type="protein sequence ID" value="KAF5206132.1"/>
    <property type="molecule type" value="Genomic_DNA"/>
</dbReference>
<name>A0A7J6XCM3_THATH</name>